<name>A0A1A7XYK3_9TELE</name>
<evidence type="ECO:0000313" key="1">
    <source>
        <dbReference type="EMBL" id="SBP22899.1"/>
    </source>
</evidence>
<reference evidence="1" key="2">
    <citation type="submission" date="2016-06" db="EMBL/GenBank/DDBJ databases">
        <title>The genome of a short-lived fish provides insights into sex chromosome evolution and the genetic control of aging.</title>
        <authorList>
            <person name="Reichwald K."/>
            <person name="Felder M."/>
            <person name="Petzold A."/>
            <person name="Koch P."/>
            <person name="Groth M."/>
            <person name="Platzer M."/>
        </authorList>
    </citation>
    <scope>NUCLEOTIDE SEQUENCE</scope>
    <source>
        <tissue evidence="1">Brain</tissue>
    </source>
</reference>
<dbReference type="EMBL" id="HADX01000667">
    <property type="protein sequence ID" value="SBP22899.1"/>
    <property type="molecule type" value="Transcribed_RNA"/>
</dbReference>
<gene>
    <name evidence="1" type="primary">X975_20894</name>
</gene>
<proteinExistence type="predicted"/>
<protein>
    <submittedName>
        <fullName evidence="1">Uncharacterized protein</fullName>
    </submittedName>
</protein>
<accession>A0A1A7XYK3</accession>
<reference evidence="1" key="1">
    <citation type="submission" date="2016-05" db="EMBL/GenBank/DDBJ databases">
        <authorList>
            <person name="Lavstsen T."/>
            <person name="Jespersen J.S."/>
        </authorList>
    </citation>
    <scope>NUCLEOTIDE SEQUENCE</scope>
    <source>
        <tissue evidence="1">Brain</tissue>
    </source>
</reference>
<feature type="non-terminal residue" evidence="1">
    <location>
        <position position="1"/>
    </location>
</feature>
<sequence length="55" mass="5996">GGDDDDGDNDDDGGDDADYNDDDDAFCGIFLLTNVFLTISRPDLILQQIDRADLD</sequence>
<dbReference type="AlphaFoldDB" id="A0A1A7XYK3"/>
<organism evidence="1">
    <name type="scientific">Iconisemion striatum</name>
    <dbReference type="NCBI Taxonomy" id="60296"/>
    <lineage>
        <taxon>Eukaryota</taxon>
        <taxon>Metazoa</taxon>
        <taxon>Chordata</taxon>
        <taxon>Craniata</taxon>
        <taxon>Vertebrata</taxon>
        <taxon>Euteleostomi</taxon>
        <taxon>Actinopterygii</taxon>
        <taxon>Neopterygii</taxon>
        <taxon>Teleostei</taxon>
        <taxon>Neoteleostei</taxon>
        <taxon>Acanthomorphata</taxon>
        <taxon>Ovalentaria</taxon>
        <taxon>Atherinomorphae</taxon>
        <taxon>Cyprinodontiformes</taxon>
        <taxon>Nothobranchiidae</taxon>
        <taxon>Iconisemion</taxon>
    </lineage>
</organism>